<dbReference type="SUPFAM" id="SSF47240">
    <property type="entry name" value="Ferritin-like"/>
    <property type="match status" value="1"/>
</dbReference>
<reference evidence="2 3" key="1">
    <citation type="submission" date="2020-08" db="EMBL/GenBank/DDBJ databases">
        <title>Bridging the membrane lipid divide: bacteria of the FCB group superphylum have the potential to synthesize archaeal ether lipids.</title>
        <authorList>
            <person name="Villanueva L."/>
            <person name="Von Meijenfeldt F.A.B."/>
            <person name="Westbye A.B."/>
            <person name="Yadav S."/>
            <person name="Hopmans E.C."/>
            <person name="Dutilh B.E."/>
            <person name="Sinninghe Damste J.S."/>
        </authorList>
    </citation>
    <scope>NUCLEOTIDE SEQUENCE [LARGE SCALE GENOMIC DNA]</scope>
    <source>
        <strain evidence="2">NIOZ-UU47</strain>
    </source>
</reference>
<evidence type="ECO:0000259" key="1">
    <source>
        <dbReference type="PROSITE" id="PS50206"/>
    </source>
</evidence>
<dbReference type="PANTHER" id="PTHR43031">
    <property type="entry name" value="FAD-DEPENDENT OXIDOREDUCTASE"/>
    <property type="match status" value="1"/>
</dbReference>
<dbReference type="Pfam" id="PF00581">
    <property type="entry name" value="Rhodanese"/>
    <property type="match status" value="1"/>
</dbReference>
<feature type="domain" description="Rhodanese" evidence="1">
    <location>
        <begin position="22"/>
        <end position="112"/>
    </location>
</feature>
<organism evidence="2 3">
    <name type="scientific">Candidatus Desulfobia pelagia</name>
    <dbReference type="NCBI Taxonomy" id="2841692"/>
    <lineage>
        <taxon>Bacteria</taxon>
        <taxon>Pseudomonadati</taxon>
        <taxon>Thermodesulfobacteriota</taxon>
        <taxon>Desulfobulbia</taxon>
        <taxon>Desulfobulbales</taxon>
        <taxon>Desulfobulbaceae</taxon>
        <taxon>Candidatus Desulfobia</taxon>
    </lineage>
</organism>
<dbReference type="InterPro" id="IPR012347">
    <property type="entry name" value="Ferritin-like"/>
</dbReference>
<evidence type="ECO:0000313" key="3">
    <source>
        <dbReference type="Proteomes" id="UP000614424"/>
    </source>
</evidence>
<dbReference type="Proteomes" id="UP000614424">
    <property type="component" value="Unassembled WGS sequence"/>
</dbReference>
<dbReference type="CDD" id="cd00158">
    <property type="entry name" value="RHOD"/>
    <property type="match status" value="1"/>
</dbReference>
<name>A0A8J6NCL1_9BACT</name>
<dbReference type="InterPro" id="IPR050229">
    <property type="entry name" value="GlpE_sulfurtransferase"/>
</dbReference>
<sequence length="271" mass="31043">MQLDIFTDLTVDQFHNYQSEHHEKDYVLVDVRLPEEYEDEHIAGAILMPLGDLTERLNELPDDRDIIFYCNSGRRSRVASLFVTSVPFSQKKIYNVLGGILGYFNRTLPDYPALEAVDLDGSMEKLLLSAMNLERGTSIFYKAVLEKTGNTPFRETIEKIARAEDAHARLLYNYWKDTQKKAPSFEEVYESLIGDVIEGGKRLDEQLVLLEDYQKSSPQALLEMILDVEYAAYDLYSAIAEKLRGNTMEEAFLSLAQAEKHHMQLAAKAMR</sequence>
<comment type="caution">
    <text evidence="2">The sequence shown here is derived from an EMBL/GenBank/DDBJ whole genome shotgun (WGS) entry which is preliminary data.</text>
</comment>
<dbReference type="PROSITE" id="PS50206">
    <property type="entry name" value="RHODANESE_3"/>
    <property type="match status" value="1"/>
</dbReference>
<accession>A0A8J6NCL1</accession>
<dbReference type="InterPro" id="IPR001763">
    <property type="entry name" value="Rhodanese-like_dom"/>
</dbReference>
<dbReference type="PANTHER" id="PTHR43031:SF1">
    <property type="entry name" value="PYRIDINE NUCLEOTIDE-DISULPHIDE OXIDOREDUCTASE"/>
    <property type="match status" value="1"/>
</dbReference>
<dbReference type="AlphaFoldDB" id="A0A8J6NCL1"/>
<dbReference type="SMART" id="SM00450">
    <property type="entry name" value="RHOD"/>
    <property type="match status" value="1"/>
</dbReference>
<proteinExistence type="predicted"/>
<dbReference type="InterPro" id="IPR036873">
    <property type="entry name" value="Rhodanese-like_dom_sf"/>
</dbReference>
<protein>
    <submittedName>
        <fullName evidence="2">Ferritin-like domain-containing protein</fullName>
    </submittedName>
</protein>
<gene>
    <name evidence="2" type="ORF">H8E41_04495</name>
</gene>
<dbReference type="InterPro" id="IPR009078">
    <property type="entry name" value="Ferritin-like_SF"/>
</dbReference>
<dbReference type="Gene3D" id="1.20.1260.10">
    <property type="match status" value="1"/>
</dbReference>
<dbReference type="SUPFAM" id="SSF52821">
    <property type="entry name" value="Rhodanese/Cell cycle control phosphatase"/>
    <property type="match status" value="1"/>
</dbReference>
<evidence type="ECO:0000313" key="2">
    <source>
        <dbReference type="EMBL" id="MBC8317142.1"/>
    </source>
</evidence>
<dbReference type="EMBL" id="JACNJZ010000073">
    <property type="protein sequence ID" value="MBC8317142.1"/>
    <property type="molecule type" value="Genomic_DNA"/>
</dbReference>
<dbReference type="Gene3D" id="3.40.250.10">
    <property type="entry name" value="Rhodanese-like domain"/>
    <property type="match status" value="1"/>
</dbReference>